<dbReference type="InterPro" id="IPR036188">
    <property type="entry name" value="FAD/NAD-bd_sf"/>
</dbReference>
<evidence type="ECO:0000313" key="2">
    <source>
        <dbReference type="EMBL" id="GAB1319968.1"/>
    </source>
</evidence>
<dbReference type="GeneID" id="98180920"/>
<dbReference type="Proteomes" id="UP001628179">
    <property type="component" value="Unassembled WGS sequence"/>
</dbReference>
<feature type="chain" id="PRO_5046535711" description="Glucose-methanol-choline oxidoreductase N-terminal domain-containing protein" evidence="1">
    <location>
        <begin position="19"/>
        <end position="93"/>
    </location>
</feature>
<name>A0ABQ0GQG6_9PEZI</name>
<proteinExistence type="predicted"/>
<evidence type="ECO:0008006" key="4">
    <source>
        <dbReference type="Google" id="ProtNLM"/>
    </source>
</evidence>
<organism evidence="2 3">
    <name type="scientific">Madurella fahalii</name>
    <dbReference type="NCBI Taxonomy" id="1157608"/>
    <lineage>
        <taxon>Eukaryota</taxon>
        <taxon>Fungi</taxon>
        <taxon>Dikarya</taxon>
        <taxon>Ascomycota</taxon>
        <taxon>Pezizomycotina</taxon>
        <taxon>Sordariomycetes</taxon>
        <taxon>Sordariomycetidae</taxon>
        <taxon>Sordariales</taxon>
        <taxon>Sordariales incertae sedis</taxon>
        <taxon>Madurella</taxon>
    </lineage>
</organism>
<dbReference type="EMBL" id="BAAFSV010000006">
    <property type="protein sequence ID" value="GAB1319968.1"/>
    <property type="molecule type" value="Genomic_DNA"/>
</dbReference>
<dbReference type="RefSeq" id="XP_070921698.1">
    <property type="nucleotide sequence ID" value="XM_071065597.1"/>
</dbReference>
<reference evidence="2 3" key="1">
    <citation type="submission" date="2024-09" db="EMBL/GenBank/DDBJ databases">
        <title>Itraconazole resistance in Madurella fahalii resulting from another homologue of gene encoding cytochrome P450 14-alpha sterol demethylase (CYP51).</title>
        <authorList>
            <person name="Yoshioka I."/>
            <person name="Fahal A.H."/>
            <person name="Kaneko S."/>
            <person name="Yaguchi T."/>
        </authorList>
    </citation>
    <scope>NUCLEOTIDE SEQUENCE [LARGE SCALE GENOMIC DNA]</scope>
    <source>
        <strain evidence="2 3">IFM 68171</strain>
    </source>
</reference>
<accession>A0ABQ0GQG6</accession>
<gene>
    <name evidence="2" type="ORF">MFIFM68171_10178</name>
</gene>
<evidence type="ECO:0000313" key="3">
    <source>
        <dbReference type="Proteomes" id="UP001628179"/>
    </source>
</evidence>
<dbReference type="Gene3D" id="3.30.560.10">
    <property type="entry name" value="Glucose Oxidase, domain 3"/>
    <property type="match status" value="1"/>
</dbReference>
<keyword evidence="3" id="KW-1185">Reference proteome</keyword>
<feature type="signal peptide" evidence="1">
    <location>
        <begin position="1"/>
        <end position="18"/>
    </location>
</feature>
<dbReference type="Gene3D" id="3.50.50.60">
    <property type="entry name" value="FAD/NAD(P)-binding domain"/>
    <property type="match status" value="1"/>
</dbReference>
<keyword evidence="1" id="KW-0732">Signal</keyword>
<sequence length="93" mass="9879">MKSGLLFLNVGLITEVATLRNQPELATAVTSRIVRQNAYDFIISGGGVSGLTVADQLIEDSSVKVLFIDAGPFDKNEDFVLVPGAFSPSYICG</sequence>
<comment type="caution">
    <text evidence="2">The sequence shown here is derived from an EMBL/GenBank/DDBJ whole genome shotgun (WGS) entry which is preliminary data.</text>
</comment>
<evidence type="ECO:0000256" key="1">
    <source>
        <dbReference type="SAM" id="SignalP"/>
    </source>
</evidence>
<dbReference type="SUPFAM" id="SSF51905">
    <property type="entry name" value="FAD/NAD(P)-binding domain"/>
    <property type="match status" value="1"/>
</dbReference>
<protein>
    <recommendedName>
        <fullName evidence="4">Glucose-methanol-choline oxidoreductase N-terminal domain-containing protein</fullName>
    </recommendedName>
</protein>